<evidence type="ECO:0000256" key="1">
    <source>
        <dbReference type="SAM" id="Phobius"/>
    </source>
</evidence>
<keyword evidence="3" id="KW-1185">Reference proteome</keyword>
<keyword evidence="1" id="KW-1133">Transmembrane helix</keyword>
<feature type="transmembrane region" description="Helical" evidence="1">
    <location>
        <begin position="38"/>
        <end position="63"/>
    </location>
</feature>
<accession>A0ABQ4DGJ2</accession>
<gene>
    <name evidence="2" type="ORF">Cph01nite_02250</name>
</gene>
<evidence type="ECO:0000313" key="3">
    <source>
        <dbReference type="Proteomes" id="UP000614741"/>
    </source>
</evidence>
<keyword evidence="1" id="KW-0472">Membrane</keyword>
<protein>
    <submittedName>
        <fullName evidence="2">Uncharacterized protein</fullName>
    </submittedName>
</protein>
<name>A0ABQ4DGJ2_9CELL</name>
<dbReference type="EMBL" id="BONP01000001">
    <property type="protein sequence ID" value="GIG38463.1"/>
    <property type="molecule type" value="Genomic_DNA"/>
</dbReference>
<proteinExistence type="predicted"/>
<comment type="caution">
    <text evidence="2">The sequence shown here is derived from an EMBL/GenBank/DDBJ whole genome shotgun (WGS) entry which is preliminary data.</text>
</comment>
<feature type="transmembrane region" description="Helical" evidence="1">
    <location>
        <begin position="69"/>
        <end position="89"/>
    </location>
</feature>
<sequence length="98" mass="9720">MVAGHGIAGWALMLAGGTCAAMIQLSRRAGDAVAPPPTPLGAVAGVLALIALLVAFALGARAVVVAHPWLAALLALTAGAAAGALLRWWQLRPVARPA</sequence>
<feature type="transmembrane region" description="Helical" evidence="1">
    <location>
        <begin position="6"/>
        <end position="26"/>
    </location>
</feature>
<organism evidence="2 3">
    <name type="scientific">Cellulomonas phragmiteti</name>
    <dbReference type="NCBI Taxonomy" id="478780"/>
    <lineage>
        <taxon>Bacteria</taxon>
        <taxon>Bacillati</taxon>
        <taxon>Actinomycetota</taxon>
        <taxon>Actinomycetes</taxon>
        <taxon>Micrococcales</taxon>
        <taxon>Cellulomonadaceae</taxon>
        <taxon>Cellulomonas</taxon>
    </lineage>
</organism>
<keyword evidence="1" id="KW-0812">Transmembrane</keyword>
<dbReference type="Proteomes" id="UP000614741">
    <property type="component" value="Unassembled WGS sequence"/>
</dbReference>
<reference evidence="2 3" key="1">
    <citation type="submission" date="2021-01" db="EMBL/GenBank/DDBJ databases">
        <title>Whole genome shotgun sequence of Cellulomonas phragmiteti NBRC 110785.</title>
        <authorList>
            <person name="Komaki H."/>
            <person name="Tamura T."/>
        </authorList>
    </citation>
    <scope>NUCLEOTIDE SEQUENCE [LARGE SCALE GENOMIC DNA]</scope>
    <source>
        <strain evidence="2 3">NBRC 110785</strain>
    </source>
</reference>
<evidence type="ECO:0000313" key="2">
    <source>
        <dbReference type="EMBL" id="GIG38463.1"/>
    </source>
</evidence>